<organism evidence="2 3">
    <name type="scientific">Knufia fluminis</name>
    <dbReference type="NCBI Taxonomy" id="191047"/>
    <lineage>
        <taxon>Eukaryota</taxon>
        <taxon>Fungi</taxon>
        <taxon>Dikarya</taxon>
        <taxon>Ascomycota</taxon>
        <taxon>Pezizomycotina</taxon>
        <taxon>Eurotiomycetes</taxon>
        <taxon>Chaetothyriomycetidae</taxon>
        <taxon>Chaetothyriales</taxon>
        <taxon>Trichomeriaceae</taxon>
        <taxon>Knufia</taxon>
    </lineage>
</organism>
<name>A0AAN8I5N5_9EURO</name>
<evidence type="ECO:0000313" key="3">
    <source>
        <dbReference type="Proteomes" id="UP001316803"/>
    </source>
</evidence>
<accession>A0AAN8I5N5</accession>
<keyword evidence="3" id="KW-1185">Reference proteome</keyword>
<evidence type="ECO:0000313" key="2">
    <source>
        <dbReference type="EMBL" id="KAK5955787.1"/>
    </source>
</evidence>
<evidence type="ECO:0000256" key="1">
    <source>
        <dbReference type="SAM" id="MobiDB-lite"/>
    </source>
</evidence>
<gene>
    <name evidence="2" type="ORF">OHC33_003428</name>
</gene>
<protein>
    <submittedName>
        <fullName evidence="2">Uncharacterized protein</fullName>
    </submittedName>
</protein>
<reference evidence="2 3" key="1">
    <citation type="submission" date="2022-12" db="EMBL/GenBank/DDBJ databases">
        <title>Genomic features and morphological characterization of a novel Knufia sp. strain isolated from spacecraft assembly facility.</title>
        <authorList>
            <person name="Teixeira M."/>
            <person name="Chander A.M."/>
            <person name="Stajich J.E."/>
            <person name="Venkateswaran K."/>
        </authorList>
    </citation>
    <scope>NUCLEOTIDE SEQUENCE [LARGE SCALE GENOMIC DNA]</scope>
    <source>
        <strain evidence="2 3">FJI-L2-BK-P2</strain>
    </source>
</reference>
<sequence length="523" mass="58851">MSIFTSIYRNTLGRVMPSPSPNAHPVTTLRKRKFDAQDNDDKESILRRRKREDSDEDNGIITKRRRIDEDYFAPIVNGETYESTAMEAPSGSHQDHHDTNTSCETDRVLMPPPALTPSKTRLVSRIIETDGRRASMDMDSVSQLSLGTKVTPQRASDEIMNDYDMEKARRHAAATKLPDNSGVWERGEKELFFHLSLRGFEPLLPNNWMKDFPTMPLSLYEREDEEGPPLIQVHKPNGEFRAIKELRDLLDVGKNVRDKVLSSPGAKREGIIEKATKRYIAWALRDVGIKMPTSTNAISPLPIHVVIKLKSQQTTTQCILEMKNKLHNLRAQHCRARNIHASVERDQSSYETPESEEETWIAESSEDDLPVLYGVMICKSILAIFTLNSRTPAPKMISSWPSMHDGYRPSPAATESIYGNTIESVISTEANLQLKKSILATADEGEQLEDDSASDPRFISDFDFSDPAKDVWNALVIAIVAMQIRRDMLLLGGGNQGDDTLEDIRAGIEDNSIMDIDDDDPDA</sequence>
<dbReference type="EMBL" id="JAKLMC020000006">
    <property type="protein sequence ID" value="KAK5955787.1"/>
    <property type="molecule type" value="Genomic_DNA"/>
</dbReference>
<dbReference type="Proteomes" id="UP001316803">
    <property type="component" value="Unassembled WGS sequence"/>
</dbReference>
<comment type="caution">
    <text evidence="2">The sequence shown here is derived from an EMBL/GenBank/DDBJ whole genome shotgun (WGS) entry which is preliminary data.</text>
</comment>
<feature type="compositionally biased region" description="Basic and acidic residues" evidence="1">
    <location>
        <begin position="93"/>
        <end position="107"/>
    </location>
</feature>
<dbReference type="AlphaFoldDB" id="A0AAN8I5N5"/>
<proteinExistence type="predicted"/>
<feature type="region of interest" description="Disordered" evidence="1">
    <location>
        <begin position="85"/>
        <end position="117"/>
    </location>
</feature>
<feature type="region of interest" description="Disordered" evidence="1">
    <location>
        <begin position="34"/>
        <end position="56"/>
    </location>
</feature>